<sequence>MYLTLVAILGFVWLCVSIWVGFDATTNSSHDALLWSLTVVFGGIVGLLLYFNIGRDKADVATQTTTQVTDLVECPNCRAKEEANRDTCRFCNEPLHTS</sequence>
<feature type="transmembrane region" description="Helical" evidence="1">
    <location>
        <begin position="33"/>
        <end position="53"/>
    </location>
</feature>
<name>A0A1H9LVW2_9EURY</name>
<reference evidence="3" key="1">
    <citation type="submission" date="2016-10" db="EMBL/GenBank/DDBJ databases">
        <authorList>
            <person name="Varghese N."/>
            <person name="Submissions S."/>
        </authorList>
    </citation>
    <scope>NUCLEOTIDE SEQUENCE [LARGE SCALE GENOMIC DNA]</scope>
    <source>
        <strain evidence="3">DSM 25055</strain>
    </source>
</reference>
<proteinExistence type="predicted"/>
<evidence type="ECO:0000313" key="3">
    <source>
        <dbReference type="Proteomes" id="UP000199114"/>
    </source>
</evidence>
<dbReference type="Proteomes" id="UP000199114">
    <property type="component" value="Unassembled WGS sequence"/>
</dbReference>
<organism evidence="2 3">
    <name type="scientific">Natrinema salaciae</name>
    <dbReference type="NCBI Taxonomy" id="1186196"/>
    <lineage>
        <taxon>Archaea</taxon>
        <taxon>Methanobacteriati</taxon>
        <taxon>Methanobacteriota</taxon>
        <taxon>Stenosarchaea group</taxon>
        <taxon>Halobacteria</taxon>
        <taxon>Halobacteriales</taxon>
        <taxon>Natrialbaceae</taxon>
        <taxon>Natrinema</taxon>
    </lineage>
</organism>
<keyword evidence="1" id="KW-0812">Transmembrane</keyword>
<keyword evidence="1" id="KW-1133">Transmembrane helix</keyword>
<dbReference type="EMBL" id="FOFD01000004">
    <property type="protein sequence ID" value="SER15581.1"/>
    <property type="molecule type" value="Genomic_DNA"/>
</dbReference>
<evidence type="ECO:0000313" key="2">
    <source>
        <dbReference type="EMBL" id="SER15581.1"/>
    </source>
</evidence>
<evidence type="ECO:0000256" key="1">
    <source>
        <dbReference type="SAM" id="Phobius"/>
    </source>
</evidence>
<keyword evidence="3" id="KW-1185">Reference proteome</keyword>
<keyword evidence="1" id="KW-0472">Membrane</keyword>
<protein>
    <submittedName>
        <fullName evidence="2">Phospholipase_D-nuclease N-terminal</fullName>
    </submittedName>
</protein>
<accession>A0A1H9LVW2</accession>
<dbReference type="AlphaFoldDB" id="A0A1H9LVW2"/>
<gene>
    <name evidence="2" type="ORF">SAMN04489841_3107</name>
</gene>